<dbReference type="InterPro" id="IPR006527">
    <property type="entry name" value="F-box-assoc_dom_typ1"/>
</dbReference>
<dbReference type="EMBL" id="JAMSHJ010000003">
    <property type="protein sequence ID" value="KAI5429752.1"/>
    <property type="molecule type" value="Genomic_DNA"/>
</dbReference>
<proteinExistence type="predicted"/>
<dbReference type="InterPro" id="IPR017451">
    <property type="entry name" value="F-box-assoc_interact_dom"/>
</dbReference>
<dbReference type="PANTHER" id="PTHR31790:SF81">
    <property type="entry name" value="PROTEIN, PUTATIVE-RELATED"/>
    <property type="match status" value="1"/>
</dbReference>
<dbReference type="NCBIfam" id="TIGR01640">
    <property type="entry name" value="F_box_assoc_1"/>
    <property type="match status" value="1"/>
</dbReference>
<evidence type="ECO:0000313" key="2">
    <source>
        <dbReference type="EMBL" id="KAI5429752.1"/>
    </source>
</evidence>
<dbReference type="Gramene" id="PSAT_LOCUS12075_t1">
    <property type="protein sequence ID" value="CAL5192167.1"/>
    <property type="gene ID" value="PSAT_LOCUS12075"/>
</dbReference>
<sequence>MEPATRILSEKLGIFQDYDTLYDSCKFTFGCDISTGNYKVVALSKVAVWEDNTISVRNQFRVLSLGDNCWRNFQYGSSLPVCMIYPPTKWINNGVHLNGTINWLALPNYIQSCNKYDWNSISNAQQFVIVSLDLSTETCTQFLLPPGFNEVPYIQPTLHVLMDCLCFSHDFKGIEFVIWHMKEFGVQASWTLLFKIDYFKIQRHNPPCFDISTPLLPLYVSKNGDTLILASSEDDQAVIYNEREKRVKTIRIAYELYWFSAMDYMESLVSPCLKSLTPTPNTSYVWKYGRIGTSILTLDDSDIGEIEADSE</sequence>
<organism evidence="2 3">
    <name type="scientific">Pisum sativum</name>
    <name type="common">Garden pea</name>
    <name type="synonym">Lathyrus oleraceus</name>
    <dbReference type="NCBI Taxonomy" id="3888"/>
    <lineage>
        <taxon>Eukaryota</taxon>
        <taxon>Viridiplantae</taxon>
        <taxon>Streptophyta</taxon>
        <taxon>Embryophyta</taxon>
        <taxon>Tracheophyta</taxon>
        <taxon>Spermatophyta</taxon>
        <taxon>Magnoliopsida</taxon>
        <taxon>eudicotyledons</taxon>
        <taxon>Gunneridae</taxon>
        <taxon>Pentapetalae</taxon>
        <taxon>rosids</taxon>
        <taxon>fabids</taxon>
        <taxon>Fabales</taxon>
        <taxon>Fabaceae</taxon>
        <taxon>Papilionoideae</taxon>
        <taxon>50 kb inversion clade</taxon>
        <taxon>NPAAA clade</taxon>
        <taxon>Hologalegina</taxon>
        <taxon>IRL clade</taxon>
        <taxon>Fabeae</taxon>
        <taxon>Lathyrus</taxon>
    </lineage>
</organism>
<dbReference type="Proteomes" id="UP001058974">
    <property type="component" value="Chromosome 3"/>
</dbReference>
<dbReference type="AlphaFoldDB" id="A0A9D4XZA6"/>
<evidence type="ECO:0000259" key="1">
    <source>
        <dbReference type="Pfam" id="PF07734"/>
    </source>
</evidence>
<dbReference type="Pfam" id="PF07734">
    <property type="entry name" value="FBA_1"/>
    <property type="match status" value="1"/>
</dbReference>
<name>A0A9D4XZA6_PEA</name>
<dbReference type="Gramene" id="Psat03G0436800-T1">
    <property type="protein sequence ID" value="KAI5429752.1"/>
    <property type="gene ID" value="KIW84_034368"/>
</dbReference>
<evidence type="ECO:0000313" key="3">
    <source>
        <dbReference type="Proteomes" id="UP001058974"/>
    </source>
</evidence>
<accession>A0A9D4XZA6</accession>
<protein>
    <recommendedName>
        <fullName evidence="1">F-box associated beta-propeller type 1 domain-containing protein</fullName>
    </recommendedName>
</protein>
<comment type="caution">
    <text evidence="2">The sequence shown here is derived from an EMBL/GenBank/DDBJ whole genome shotgun (WGS) entry which is preliminary data.</text>
</comment>
<dbReference type="PANTHER" id="PTHR31790">
    <property type="entry name" value="OS02G0783600 PROTEIN"/>
    <property type="match status" value="1"/>
</dbReference>
<reference evidence="2 3" key="1">
    <citation type="journal article" date="2022" name="Nat. Genet.">
        <title>Improved pea reference genome and pan-genome highlight genomic features and evolutionary characteristics.</title>
        <authorList>
            <person name="Yang T."/>
            <person name="Liu R."/>
            <person name="Luo Y."/>
            <person name="Hu S."/>
            <person name="Wang D."/>
            <person name="Wang C."/>
            <person name="Pandey M.K."/>
            <person name="Ge S."/>
            <person name="Xu Q."/>
            <person name="Li N."/>
            <person name="Li G."/>
            <person name="Huang Y."/>
            <person name="Saxena R.K."/>
            <person name="Ji Y."/>
            <person name="Li M."/>
            <person name="Yan X."/>
            <person name="He Y."/>
            <person name="Liu Y."/>
            <person name="Wang X."/>
            <person name="Xiang C."/>
            <person name="Varshney R.K."/>
            <person name="Ding H."/>
            <person name="Gao S."/>
            <person name="Zong X."/>
        </authorList>
    </citation>
    <scope>NUCLEOTIDE SEQUENCE [LARGE SCALE GENOMIC DNA]</scope>
    <source>
        <strain evidence="2 3">cv. Zhongwan 6</strain>
    </source>
</reference>
<dbReference type="InterPro" id="IPR052361">
    <property type="entry name" value="F-box_domain"/>
</dbReference>
<keyword evidence="3" id="KW-1185">Reference proteome</keyword>
<gene>
    <name evidence="2" type="ORF">KIW84_034368</name>
</gene>
<feature type="domain" description="F-box associated beta-propeller type 1" evidence="1">
    <location>
        <begin position="23"/>
        <end position="270"/>
    </location>
</feature>